<dbReference type="EMBL" id="CP009896">
    <property type="protein sequence ID" value="AIY19790.2"/>
    <property type="molecule type" value="Genomic_DNA"/>
</dbReference>
<dbReference type="GeneID" id="96608878"/>
<dbReference type="NCBIfam" id="TIGR02937">
    <property type="entry name" value="sigma70-ECF"/>
    <property type="match status" value="1"/>
</dbReference>
<dbReference type="InterPro" id="IPR039425">
    <property type="entry name" value="RNA_pol_sigma-70-like"/>
</dbReference>
<keyword evidence="5" id="KW-0804">Transcription</keyword>
<evidence type="ECO:0000256" key="4">
    <source>
        <dbReference type="ARBA" id="ARBA00023125"/>
    </source>
</evidence>
<dbReference type="KEGG" id="psim:KR76_08075"/>
<keyword evidence="4" id="KW-0238">DNA-binding</keyword>
<dbReference type="Proteomes" id="UP000030300">
    <property type="component" value="Chromosome"/>
</dbReference>
<dbReference type="eggNOG" id="COG1595">
    <property type="taxonomic scope" value="Bacteria"/>
</dbReference>
<keyword evidence="2" id="KW-0805">Transcription regulation</keyword>
<reference evidence="6 7" key="1">
    <citation type="journal article" date="2015" name="Genome Announc.">
        <title>Complete Genome Sequence of Steroid-Transforming Nocardioides simplex VKM Ac-2033D.</title>
        <authorList>
            <person name="Shtratnikova V.Y."/>
            <person name="Schelkunov M.I."/>
            <person name="Pekov Y.A."/>
            <person name="Fokina V.V."/>
            <person name="Logacheva M.D."/>
            <person name="Sokolov S.L."/>
            <person name="Bragin E.Y."/>
            <person name="Ashapkin V.V."/>
            <person name="Donova M.V."/>
        </authorList>
    </citation>
    <scope>NUCLEOTIDE SEQUENCE [LARGE SCALE GENOMIC DNA]</scope>
    <source>
        <strain evidence="6 7">VKM Ac-2033D</strain>
    </source>
</reference>
<sequence>MLGRTGHGADDARDDFTVFAGAAQQRLFRQAYLLCGDRAAAEDLVQTTLTAMYVAWPRIEDPAPYARRTMLREHWRTARRRDREQALHRLGDGAGPDRDPARTLTVVEALGTLPARMRAVVVLRYWEDLSVEQTAALLGTSTGNVKSSASRGLAKLRDALGDSFAERVSVVPTSQEEAP</sequence>
<protein>
    <submittedName>
        <fullName evidence="6">Putative RNA polymerase ECF-subfamily sigma factor</fullName>
    </submittedName>
</protein>
<evidence type="ECO:0000256" key="1">
    <source>
        <dbReference type="ARBA" id="ARBA00010641"/>
    </source>
</evidence>
<dbReference type="STRING" id="2045.KR76_08075"/>
<dbReference type="InterPro" id="IPR007627">
    <property type="entry name" value="RNA_pol_sigma70_r2"/>
</dbReference>
<dbReference type="PANTHER" id="PTHR43133:SF50">
    <property type="entry name" value="ECF RNA POLYMERASE SIGMA FACTOR SIGM"/>
    <property type="match status" value="1"/>
</dbReference>
<comment type="similarity">
    <text evidence="1">Belongs to the sigma-70 factor family. ECF subfamily.</text>
</comment>
<dbReference type="NCBIfam" id="TIGR02983">
    <property type="entry name" value="SigE-fam_strep"/>
    <property type="match status" value="1"/>
</dbReference>
<name>A0A0A1DWG5_NOCSI</name>
<dbReference type="InterPro" id="IPR013325">
    <property type="entry name" value="RNA_pol_sigma_r2"/>
</dbReference>
<evidence type="ECO:0000313" key="7">
    <source>
        <dbReference type="Proteomes" id="UP000030300"/>
    </source>
</evidence>
<dbReference type="InterPro" id="IPR014284">
    <property type="entry name" value="RNA_pol_sigma-70_dom"/>
</dbReference>
<dbReference type="InterPro" id="IPR013249">
    <property type="entry name" value="RNA_pol_sigma70_r4_t2"/>
</dbReference>
<dbReference type="PANTHER" id="PTHR43133">
    <property type="entry name" value="RNA POLYMERASE ECF-TYPE SIGMA FACTO"/>
    <property type="match status" value="1"/>
</dbReference>
<dbReference type="RefSeq" id="WP_052138357.1">
    <property type="nucleotide sequence ID" value="NZ_BJMC01000017.1"/>
</dbReference>
<gene>
    <name evidence="6" type="ORF">KR76_08075</name>
</gene>
<keyword evidence="7" id="KW-1185">Reference proteome</keyword>
<evidence type="ECO:0000313" key="6">
    <source>
        <dbReference type="EMBL" id="AIY19790.2"/>
    </source>
</evidence>
<dbReference type="SUPFAM" id="SSF88946">
    <property type="entry name" value="Sigma2 domain of RNA polymerase sigma factors"/>
    <property type="match status" value="1"/>
</dbReference>
<dbReference type="GO" id="GO:0003677">
    <property type="term" value="F:DNA binding"/>
    <property type="evidence" value="ECO:0007669"/>
    <property type="project" value="UniProtKB-KW"/>
</dbReference>
<dbReference type="InterPro" id="IPR014325">
    <property type="entry name" value="RNA_pol_sigma-E_actinobac"/>
</dbReference>
<dbReference type="Gene3D" id="1.10.1740.10">
    <property type="match status" value="1"/>
</dbReference>
<organism evidence="6 7">
    <name type="scientific">Nocardioides simplex</name>
    <name type="common">Arthrobacter simplex</name>
    <dbReference type="NCBI Taxonomy" id="2045"/>
    <lineage>
        <taxon>Bacteria</taxon>
        <taxon>Bacillati</taxon>
        <taxon>Actinomycetota</taxon>
        <taxon>Actinomycetes</taxon>
        <taxon>Propionibacteriales</taxon>
        <taxon>Nocardioidaceae</taxon>
        <taxon>Pimelobacter</taxon>
    </lineage>
</organism>
<dbReference type="CDD" id="cd06171">
    <property type="entry name" value="Sigma70_r4"/>
    <property type="match status" value="1"/>
</dbReference>
<dbReference type="SUPFAM" id="SSF88659">
    <property type="entry name" value="Sigma3 and sigma4 domains of RNA polymerase sigma factors"/>
    <property type="match status" value="1"/>
</dbReference>
<evidence type="ECO:0000256" key="3">
    <source>
        <dbReference type="ARBA" id="ARBA00023082"/>
    </source>
</evidence>
<evidence type="ECO:0000256" key="5">
    <source>
        <dbReference type="ARBA" id="ARBA00023163"/>
    </source>
</evidence>
<dbReference type="OrthoDB" id="3783006at2"/>
<dbReference type="GO" id="GO:0006352">
    <property type="term" value="P:DNA-templated transcription initiation"/>
    <property type="evidence" value="ECO:0007669"/>
    <property type="project" value="InterPro"/>
</dbReference>
<dbReference type="Pfam" id="PF04542">
    <property type="entry name" value="Sigma70_r2"/>
    <property type="match status" value="1"/>
</dbReference>
<dbReference type="AlphaFoldDB" id="A0A0A1DWG5"/>
<dbReference type="GO" id="GO:0016987">
    <property type="term" value="F:sigma factor activity"/>
    <property type="evidence" value="ECO:0007669"/>
    <property type="project" value="UniProtKB-KW"/>
</dbReference>
<keyword evidence="3" id="KW-0731">Sigma factor</keyword>
<dbReference type="Gene3D" id="1.10.10.10">
    <property type="entry name" value="Winged helix-like DNA-binding domain superfamily/Winged helix DNA-binding domain"/>
    <property type="match status" value="1"/>
</dbReference>
<dbReference type="InterPro" id="IPR036388">
    <property type="entry name" value="WH-like_DNA-bd_sf"/>
</dbReference>
<dbReference type="InterPro" id="IPR013324">
    <property type="entry name" value="RNA_pol_sigma_r3/r4-like"/>
</dbReference>
<accession>A0A0A1DWG5</accession>
<dbReference type="HOGENOM" id="CLU_047691_15_4_11"/>
<dbReference type="Pfam" id="PF08281">
    <property type="entry name" value="Sigma70_r4_2"/>
    <property type="match status" value="1"/>
</dbReference>
<proteinExistence type="inferred from homology"/>
<evidence type="ECO:0000256" key="2">
    <source>
        <dbReference type="ARBA" id="ARBA00023015"/>
    </source>
</evidence>